<dbReference type="PANTHER" id="PTHR30251:SF4">
    <property type="entry name" value="SLR1668 PROTEIN"/>
    <property type="match status" value="1"/>
</dbReference>
<organism evidence="3 4">
    <name type="scientific">Yersinia pestis bv. Antiqua (strain Antiqua)</name>
    <dbReference type="NCBI Taxonomy" id="360102"/>
    <lineage>
        <taxon>Bacteria</taxon>
        <taxon>Pseudomonadati</taxon>
        <taxon>Pseudomonadota</taxon>
        <taxon>Gammaproteobacteria</taxon>
        <taxon>Enterobacterales</taxon>
        <taxon>Yersiniaceae</taxon>
        <taxon>Yersinia</taxon>
    </lineage>
</organism>
<dbReference type="EMBL" id="CP000308">
    <property type="protein sequence ID" value="ABG13790.1"/>
    <property type="molecule type" value="Genomic_DNA"/>
</dbReference>
<feature type="signal peptide" evidence="1">
    <location>
        <begin position="1"/>
        <end position="24"/>
    </location>
</feature>
<name>A0A0E1NVI0_YERPA</name>
<dbReference type="InterPro" id="IPR016147">
    <property type="entry name" value="Pili_assmbl_chaperone_N"/>
</dbReference>
<evidence type="ECO:0000313" key="3">
    <source>
        <dbReference type="EMBL" id="ABG13790.1"/>
    </source>
</evidence>
<dbReference type="Pfam" id="PF00345">
    <property type="entry name" value="PapD_N"/>
    <property type="match status" value="1"/>
</dbReference>
<feature type="chain" id="PRO_5010416402" evidence="1">
    <location>
        <begin position="25"/>
        <end position="250"/>
    </location>
</feature>
<dbReference type="GO" id="GO:0071555">
    <property type="term" value="P:cell wall organization"/>
    <property type="evidence" value="ECO:0007669"/>
    <property type="project" value="InterPro"/>
</dbReference>
<dbReference type="PANTHER" id="PTHR30251">
    <property type="entry name" value="PILUS ASSEMBLY CHAPERONE"/>
    <property type="match status" value="1"/>
</dbReference>
<dbReference type="HOGENOM" id="CLU_076533_0_1_6"/>
<evidence type="ECO:0000256" key="1">
    <source>
        <dbReference type="SAM" id="SignalP"/>
    </source>
</evidence>
<protein>
    <submittedName>
        <fullName evidence="3">Putative chaperone protein</fullName>
    </submittedName>
</protein>
<dbReference type="InterPro" id="IPR013783">
    <property type="entry name" value="Ig-like_fold"/>
</dbReference>
<accession>A0A0E1NVI0</accession>
<keyword evidence="1" id="KW-0732">Signal</keyword>
<dbReference type="SUPFAM" id="SSF49354">
    <property type="entry name" value="PapD-like"/>
    <property type="match status" value="1"/>
</dbReference>
<dbReference type="GO" id="GO:0030288">
    <property type="term" value="C:outer membrane-bounded periplasmic space"/>
    <property type="evidence" value="ECO:0007669"/>
    <property type="project" value="InterPro"/>
</dbReference>
<sequence length="250" mass="27915" precursor="true">MIKYHLLSKLILSFILLPIAPLHAAVSVLIWPIDPVINDDENATALWLENKDSQPTYMQIRVLSWRQVNGLDDYNAQTAIIASPPVANIQPGKRQLIRLVKNAQVPAGKELAYRILIDEIPRQEPNDKNNPSSTQLGLTFQMRYSVPLFVYGNGMQIAPEATQPTDIAQPTLSYILNRQQGKQWLTIRNQSEIHARISQVTLNGQTVNNGLLGYVLARSQMSFPISLAARKGELAAIINSNTKPVTIPYQ</sequence>
<proteinExistence type="predicted"/>
<dbReference type="Gene3D" id="2.60.40.10">
    <property type="entry name" value="Immunoglobulins"/>
    <property type="match status" value="1"/>
</dbReference>
<dbReference type="RefSeq" id="WP_002210856.1">
    <property type="nucleotide sequence ID" value="NC_008150.1"/>
</dbReference>
<feature type="domain" description="Pili assembly chaperone N-terminal" evidence="2">
    <location>
        <begin position="37"/>
        <end position="150"/>
    </location>
</feature>
<dbReference type="InterPro" id="IPR008962">
    <property type="entry name" value="PapD-like_sf"/>
</dbReference>
<evidence type="ECO:0000313" key="4">
    <source>
        <dbReference type="Proteomes" id="UP000001971"/>
    </source>
</evidence>
<dbReference type="AlphaFoldDB" id="A0A0E1NVI0"/>
<dbReference type="InterPro" id="IPR050643">
    <property type="entry name" value="Periplasmic_pilus_chap"/>
</dbReference>
<dbReference type="Proteomes" id="UP000001971">
    <property type="component" value="Chromosome"/>
</dbReference>
<reference evidence="3 4" key="1">
    <citation type="journal article" date="2006" name="J. Bacteriol.">
        <title>Complete genome sequence of Yersinia pestis strains Antiqua and Nepal516: evidence of gene reduction in an emerging pathogen.</title>
        <authorList>
            <person name="Chain P.S."/>
            <person name="Hu P."/>
            <person name="Malfatti S.A."/>
            <person name="Radnedge L."/>
            <person name="Larimer F."/>
            <person name="Vergez L.M."/>
            <person name="Worsham P."/>
            <person name="Chu M.C."/>
            <person name="Andersen G.L."/>
        </authorList>
    </citation>
    <scope>NUCLEOTIDE SEQUENCE [LARGE SCALE GENOMIC DNA]</scope>
    <source>
        <strain evidence="3 4">Antiqua</strain>
    </source>
</reference>
<dbReference type="PATRIC" id="fig|360102.15.peg.432"/>
<gene>
    <name evidence="3" type="ordered locus">YPA_1824</name>
</gene>
<evidence type="ECO:0000259" key="2">
    <source>
        <dbReference type="Pfam" id="PF00345"/>
    </source>
</evidence>
<dbReference type="GeneID" id="57976881"/>
<dbReference type="KEGG" id="ypa:YPA_1824"/>